<feature type="domain" description="Ig-like" evidence="2">
    <location>
        <begin position="20"/>
        <end position="113"/>
    </location>
</feature>
<protein>
    <recommendedName>
        <fullName evidence="2">Ig-like domain-containing protein</fullName>
    </recommendedName>
</protein>
<organism evidence="3 4">
    <name type="scientific">Engystomops pustulosus</name>
    <name type="common">Tungara frog</name>
    <name type="synonym">Physalaemus pustulosus</name>
    <dbReference type="NCBI Taxonomy" id="76066"/>
    <lineage>
        <taxon>Eukaryota</taxon>
        <taxon>Metazoa</taxon>
        <taxon>Chordata</taxon>
        <taxon>Craniata</taxon>
        <taxon>Vertebrata</taxon>
        <taxon>Euteleostomi</taxon>
        <taxon>Amphibia</taxon>
        <taxon>Batrachia</taxon>
        <taxon>Anura</taxon>
        <taxon>Neobatrachia</taxon>
        <taxon>Hyloidea</taxon>
        <taxon>Leptodactylidae</taxon>
        <taxon>Leiuperinae</taxon>
        <taxon>Engystomops</taxon>
    </lineage>
</organism>
<feature type="non-terminal residue" evidence="3">
    <location>
        <position position="113"/>
    </location>
</feature>
<name>A0AAV7D164_ENGPU</name>
<evidence type="ECO:0000313" key="4">
    <source>
        <dbReference type="Proteomes" id="UP000824782"/>
    </source>
</evidence>
<accession>A0AAV7D164</accession>
<feature type="signal peptide" evidence="1">
    <location>
        <begin position="1"/>
        <end position="20"/>
    </location>
</feature>
<feature type="chain" id="PRO_5043764827" description="Ig-like domain-containing protein" evidence="1">
    <location>
        <begin position="21"/>
        <end position="113"/>
    </location>
</feature>
<reference evidence="3" key="1">
    <citation type="thesis" date="2020" institute="ProQuest LLC" country="789 East Eisenhower Parkway, Ann Arbor, MI, USA">
        <title>Comparative Genomics and Chromosome Evolution.</title>
        <authorList>
            <person name="Mudd A.B."/>
        </authorList>
    </citation>
    <scope>NUCLEOTIDE SEQUENCE</scope>
    <source>
        <strain evidence="3">237g6f4</strain>
        <tissue evidence="3">Blood</tissue>
    </source>
</reference>
<evidence type="ECO:0000259" key="2">
    <source>
        <dbReference type="PROSITE" id="PS50835"/>
    </source>
</evidence>
<comment type="caution">
    <text evidence="3">The sequence shown here is derived from an EMBL/GenBank/DDBJ whole genome shotgun (WGS) entry which is preliminary data.</text>
</comment>
<dbReference type="InterPro" id="IPR013106">
    <property type="entry name" value="Ig_V-set"/>
</dbReference>
<dbReference type="SUPFAM" id="SSF48726">
    <property type="entry name" value="Immunoglobulin"/>
    <property type="match status" value="1"/>
</dbReference>
<evidence type="ECO:0000256" key="1">
    <source>
        <dbReference type="SAM" id="SignalP"/>
    </source>
</evidence>
<dbReference type="InterPro" id="IPR013783">
    <property type="entry name" value="Ig-like_fold"/>
</dbReference>
<sequence>MLSLTSLICVLYLYIRGSYGEIVMTQTPGYLAASPGDTIKIQCKPSSSVTGNYAYINWYQQKPGEAPKLLIYRATTRQSGIPERFSGSGSGLDFTLTITDLKAEDAADYYCQQ</sequence>
<keyword evidence="4" id="KW-1185">Reference proteome</keyword>
<dbReference type="PANTHER" id="PTHR23267">
    <property type="entry name" value="IMMUNOGLOBULIN LIGHT CHAIN"/>
    <property type="match status" value="1"/>
</dbReference>
<dbReference type="InterPro" id="IPR050150">
    <property type="entry name" value="IgV_Light_Chain"/>
</dbReference>
<gene>
    <name evidence="3" type="ORF">GDO81_000038</name>
</gene>
<dbReference type="EMBL" id="WNYA01000001">
    <property type="protein sequence ID" value="KAG8591114.1"/>
    <property type="molecule type" value="Genomic_DNA"/>
</dbReference>
<dbReference type="InterPro" id="IPR007110">
    <property type="entry name" value="Ig-like_dom"/>
</dbReference>
<evidence type="ECO:0000313" key="3">
    <source>
        <dbReference type="EMBL" id="KAG8591114.1"/>
    </source>
</evidence>
<dbReference type="FunFam" id="2.60.40.10:FF:002014">
    <property type="entry name" value="Ig kappa chain C region, A allele"/>
    <property type="match status" value="1"/>
</dbReference>
<dbReference type="InterPro" id="IPR036179">
    <property type="entry name" value="Ig-like_dom_sf"/>
</dbReference>
<dbReference type="AlphaFoldDB" id="A0AAV7D164"/>
<keyword evidence="1" id="KW-0732">Signal</keyword>
<dbReference type="PROSITE" id="PS50835">
    <property type="entry name" value="IG_LIKE"/>
    <property type="match status" value="1"/>
</dbReference>
<dbReference type="Pfam" id="PF07686">
    <property type="entry name" value="V-set"/>
    <property type="match status" value="1"/>
</dbReference>
<dbReference type="SMART" id="SM00406">
    <property type="entry name" value="IGv"/>
    <property type="match status" value="1"/>
</dbReference>
<dbReference type="Gene3D" id="2.60.40.10">
    <property type="entry name" value="Immunoglobulins"/>
    <property type="match status" value="1"/>
</dbReference>
<proteinExistence type="predicted"/>
<dbReference type="Proteomes" id="UP000824782">
    <property type="component" value="Unassembled WGS sequence"/>
</dbReference>